<dbReference type="GO" id="GO:0070042">
    <property type="term" value="F:rRNA (uridine-N3-)-methyltransferase activity"/>
    <property type="evidence" value="ECO:0007669"/>
    <property type="project" value="TreeGrafter"/>
</dbReference>
<dbReference type="AlphaFoldDB" id="A0A0U5JEI9"/>
<evidence type="ECO:0000256" key="1">
    <source>
        <dbReference type="ARBA" id="ARBA00004496"/>
    </source>
</evidence>
<comment type="similarity">
    <text evidence="2 10">Belongs to the RNA methyltransferase RsmE family.</text>
</comment>
<dbReference type="GO" id="GO:0070475">
    <property type="term" value="P:rRNA base methylation"/>
    <property type="evidence" value="ECO:0007669"/>
    <property type="project" value="TreeGrafter"/>
</dbReference>
<dbReference type="GO" id="GO:0005737">
    <property type="term" value="C:cytoplasm"/>
    <property type="evidence" value="ECO:0007669"/>
    <property type="project" value="UniProtKB-SubCell"/>
</dbReference>
<evidence type="ECO:0000256" key="9">
    <source>
        <dbReference type="ARBA" id="ARBA00047944"/>
    </source>
</evidence>
<evidence type="ECO:0000256" key="5">
    <source>
        <dbReference type="ARBA" id="ARBA00022603"/>
    </source>
</evidence>
<keyword evidence="14" id="KW-1185">Reference proteome</keyword>
<dbReference type="Gene3D" id="3.40.1280.10">
    <property type="match status" value="1"/>
</dbReference>
<dbReference type="NCBIfam" id="TIGR00046">
    <property type="entry name" value="RsmE family RNA methyltransferase"/>
    <property type="match status" value="1"/>
</dbReference>
<feature type="domain" description="Ribosomal RNA small subunit methyltransferase E PUA-like" evidence="12">
    <location>
        <begin position="35"/>
        <end position="81"/>
    </location>
</feature>
<dbReference type="InterPro" id="IPR029028">
    <property type="entry name" value="Alpha/beta_knot_MTases"/>
</dbReference>
<dbReference type="InParanoid" id="A0A0U5JEI9"/>
<protein>
    <recommendedName>
        <fullName evidence="10">Ribosomal RNA small subunit methyltransferase E</fullName>
        <ecNumber evidence="10">2.1.1.193</ecNumber>
    </recommendedName>
</protein>
<name>A0A0U5JEI9_9BACT</name>
<dbReference type="SUPFAM" id="SSF75217">
    <property type="entry name" value="alpha/beta knot"/>
    <property type="match status" value="1"/>
</dbReference>
<dbReference type="InterPro" id="IPR029026">
    <property type="entry name" value="tRNA_m1G_MTases_N"/>
</dbReference>
<dbReference type="CDD" id="cd18084">
    <property type="entry name" value="RsmE-like"/>
    <property type="match status" value="1"/>
</dbReference>
<reference evidence="14" key="1">
    <citation type="submission" date="2015-09" db="EMBL/GenBank/DDBJ databases">
        <authorList>
            <person name="Bertelli C."/>
        </authorList>
    </citation>
    <scope>NUCLEOTIDE SEQUENCE [LARGE SCALE GENOMIC DNA]</scope>
    <source>
        <strain evidence="14">KNic</strain>
    </source>
</reference>
<dbReference type="Pfam" id="PF20260">
    <property type="entry name" value="PUA_4"/>
    <property type="match status" value="1"/>
</dbReference>
<comment type="function">
    <text evidence="8 10">Specifically methylates the N3 position of the uracil ring of uridine 1498 (m3U1498) in 16S rRNA. Acts on the fully assembled 30S ribosomal subunit.</text>
</comment>
<evidence type="ECO:0000313" key="14">
    <source>
        <dbReference type="Proteomes" id="UP000069902"/>
    </source>
</evidence>
<accession>A0A0U5JEI9</accession>
<dbReference type="InterPro" id="IPR015947">
    <property type="entry name" value="PUA-like_sf"/>
</dbReference>
<keyword evidence="4 10" id="KW-0698">rRNA processing</keyword>
<dbReference type="SUPFAM" id="SSF88697">
    <property type="entry name" value="PUA domain-like"/>
    <property type="match status" value="1"/>
</dbReference>
<evidence type="ECO:0000256" key="4">
    <source>
        <dbReference type="ARBA" id="ARBA00022552"/>
    </source>
</evidence>
<dbReference type="InterPro" id="IPR006700">
    <property type="entry name" value="RsmE"/>
</dbReference>
<keyword evidence="7 10" id="KW-0949">S-adenosyl-L-methionine</keyword>
<sequence>MPLKTVKHLNYQVLPMPAERYFIDEEISLNHKKFLKETEFHHLVHVMRTRPGEKIELVNGRGTLAQATLLDIHKEHATLSIDEVTEESLHPSRLILAQAFPKPDRLAFILEKGTELGVDEFWLFPGHQSAKKEVFSSQQERAKALTIAAMKQCGRLTLPSISYMPAIEKWSPIQGQSFFGDLDQEAPLLVNALSSATPNYPITFFTGPESGWSAKETAMLKEKGVQGVKLHHHVLRTDTASIAALTLIQHWLMLNKAS</sequence>
<dbReference type="PATRIC" id="fig|389348.3.peg.1810"/>
<evidence type="ECO:0000256" key="10">
    <source>
        <dbReference type="PIRNR" id="PIRNR015601"/>
    </source>
</evidence>
<dbReference type="InterPro" id="IPR046886">
    <property type="entry name" value="RsmE_MTase_dom"/>
</dbReference>
<organism evidence="13 14">
    <name type="scientific">Candidatus Protochlamydia naegleriophila</name>
    <dbReference type="NCBI Taxonomy" id="389348"/>
    <lineage>
        <taxon>Bacteria</taxon>
        <taxon>Pseudomonadati</taxon>
        <taxon>Chlamydiota</taxon>
        <taxon>Chlamydiia</taxon>
        <taxon>Parachlamydiales</taxon>
        <taxon>Parachlamydiaceae</taxon>
        <taxon>Candidatus Protochlamydia</taxon>
    </lineage>
</organism>
<evidence type="ECO:0000256" key="2">
    <source>
        <dbReference type="ARBA" id="ARBA00005528"/>
    </source>
</evidence>
<evidence type="ECO:0000256" key="8">
    <source>
        <dbReference type="ARBA" id="ARBA00025699"/>
    </source>
</evidence>
<keyword evidence="5 10" id="KW-0489">Methyltransferase</keyword>
<dbReference type="Pfam" id="PF04452">
    <property type="entry name" value="Methyltrans_RNA"/>
    <property type="match status" value="1"/>
</dbReference>
<dbReference type="STRING" id="389348.PNK_1617"/>
<evidence type="ECO:0000256" key="7">
    <source>
        <dbReference type="ARBA" id="ARBA00022691"/>
    </source>
</evidence>
<comment type="subcellular location">
    <subcellularLocation>
        <location evidence="1 10">Cytoplasm</location>
    </subcellularLocation>
</comment>
<dbReference type="FunCoup" id="A0A0U5JEI9">
    <property type="interactions" value="285"/>
</dbReference>
<evidence type="ECO:0000259" key="11">
    <source>
        <dbReference type="Pfam" id="PF04452"/>
    </source>
</evidence>
<evidence type="ECO:0000256" key="3">
    <source>
        <dbReference type="ARBA" id="ARBA00022490"/>
    </source>
</evidence>
<dbReference type="RefSeq" id="WP_079992875.1">
    <property type="nucleotide sequence ID" value="NZ_LN879502.1"/>
</dbReference>
<dbReference type="EC" id="2.1.1.193" evidence="10"/>
<dbReference type="InterPro" id="IPR046887">
    <property type="entry name" value="RsmE_PUA-like"/>
</dbReference>
<dbReference type="Proteomes" id="UP000069902">
    <property type="component" value="Chromosome cPNK"/>
</dbReference>
<keyword evidence="6 10" id="KW-0808">Transferase</keyword>
<dbReference type="PIRSF" id="PIRSF015601">
    <property type="entry name" value="MTase_slr0722"/>
    <property type="match status" value="1"/>
</dbReference>
<gene>
    <name evidence="13" type="ORF">PNK_1617</name>
</gene>
<dbReference type="EMBL" id="LN879502">
    <property type="protein sequence ID" value="CUI17226.1"/>
    <property type="molecule type" value="Genomic_DNA"/>
</dbReference>
<dbReference type="PANTHER" id="PTHR30027">
    <property type="entry name" value="RIBOSOMAL RNA SMALL SUBUNIT METHYLTRANSFERASE E"/>
    <property type="match status" value="1"/>
</dbReference>
<keyword evidence="3 10" id="KW-0963">Cytoplasm</keyword>
<proteinExistence type="inferred from homology"/>
<feature type="domain" description="Ribosomal RNA small subunit methyltransferase E methyltransferase" evidence="11">
    <location>
        <begin position="91"/>
        <end position="249"/>
    </location>
</feature>
<comment type="catalytic activity">
    <reaction evidence="9 10">
        <text>uridine(1498) in 16S rRNA + S-adenosyl-L-methionine = N(3)-methyluridine(1498) in 16S rRNA + S-adenosyl-L-homocysteine + H(+)</text>
        <dbReference type="Rhea" id="RHEA:42920"/>
        <dbReference type="Rhea" id="RHEA-COMP:10283"/>
        <dbReference type="Rhea" id="RHEA-COMP:10284"/>
        <dbReference type="ChEBI" id="CHEBI:15378"/>
        <dbReference type="ChEBI" id="CHEBI:57856"/>
        <dbReference type="ChEBI" id="CHEBI:59789"/>
        <dbReference type="ChEBI" id="CHEBI:65315"/>
        <dbReference type="ChEBI" id="CHEBI:74502"/>
        <dbReference type="EC" id="2.1.1.193"/>
    </reaction>
</comment>
<dbReference type="KEGG" id="pnl:PNK_1617"/>
<dbReference type="PANTHER" id="PTHR30027:SF3">
    <property type="entry name" value="16S RRNA (URACIL(1498)-N(3))-METHYLTRANSFERASE"/>
    <property type="match status" value="1"/>
</dbReference>
<evidence type="ECO:0000259" key="12">
    <source>
        <dbReference type="Pfam" id="PF20260"/>
    </source>
</evidence>
<evidence type="ECO:0000313" key="13">
    <source>
        <dbReference type="EMBL" id="CUI17226.1"/>
    </source>
</evidence>
<evidence type="ECO:0000256" key="6">
    <source>
        <dbReference type="ARBA" id="ARBA00022679"/>
    </source>
</evidence>